<sequence length="100" mass="10980">MFFEVELRVLTGVVFVSSVCRVARLGVCGAGTPPQHSLQHKYSPVASRNDDLKRGGTVAKYEVGLPVQFTCTQQYCCLFPFFVFPGNTGQVVAACMMTWP</sequence>
<gene>
    <name evidence="1" type="ORF">EGYM00163_LOCUS19877</name>
</gene>
<organism evidence="1">
    <name type="scientific">Eutreptiella gymnastica</name>
    <dbReference type="NCBI Taxonomy" id="73025"/>
    <lineage>
        <taxon>Eukaryota</taxon>
        <taxon>Discoba</taxon>
        <taxon>Euglenozoa</taxon>
        <taxon>Euglenida</taxon>
        <taxon>Spirocuta</taxon>
        <taxon>Euglenophyceae</taxon>
        <taxon>Eutreptiales</taxon>
        <taxon>Eutreptiaceae</taxon>
        <taxon>Eutreptiella</taxon>
    </lineage>
</organism>
<evidence type="ECO:0000313" key="1">
    <source>
        <dbReference type="EMBL" id="CAE0808746.1"/>
    </source>
</evidence>
<dbReference type="EMBL" id="HBJA01056131">
    <property type="protein sequence ID" value="CAE0808746.1"/>
    <property type="molecule type" value="Transcribed_RNA"/>
</dbReference>
<protein>
    <submittedName>
        <fullName evidence="1">Uncharacterized protein</fullName>
    </submittedName>
</protein>
<dbReference type="AlphaFoldDB" id="A0A7S4CXQ8"/>
<name>A0A7S4CXQ8_9EUGL</name>
<accession>A0A7S4CXQ8</accession>
<proteinExistence type="predicted"/>
<reference evidence="1" key="1">
    <citation type="submission" date="2021-01" db="EMBL/GenBank/DDBJ databases">
        <authorList>
            <person name="Corre E."/>
            <person name="Pelletier E."/>
            <person name="Niang G."/>
            <person name="Scheremetjew M."/>
            <person name="Finn R."/>
            <person name="Kale V."/>
            <person name="Holt S."/>
            <person name="Cochrane G."/>
            <person name="Meng A."/>
            <person name="Brown T."/>
            <person name="Cohen L."/>
        </authorList>
    </citation>
    <scope>NUCLEOTIDE SEQUENCE</scope>
    <source>
        <strain evidence="1">CCMP1594</strain>
    </source>
</reference>